<keyword evidence="6" id="KW-0698">rRNA processing</keyword>
<dbReference type="InterPro" id="IPR029063">
    <property type="entry name" value="SAM-dependent_MTases_sf"/>
</dbReference>
<dbReference type="NCBIfam" id="NF011494">
    <property type="entry name" value="PRK14902.1"/>
    <property type="match status" value="1"/>
</dbReference>
<dbReference type="Gene3D" id="1.10.940.10">
    <property type="entry name" value="NusB-like"/>
    <property type="match status" value="1"/>
</dbReference>
<evidence type="ECO:0000256" key="10">
    <source>
        <dbReference type="ARBA" id="ARBA00022884"/>
    </source>
</evidence>
<dbReference type="SUPFAM" id="SSF53335">
    <property type="entry name" value="S-adenosyl-L-methionine-dependent methyltransferases"/>
    <property type="match status" value="1"/>
</dbReference>
<dbReference type="FunFam" id="3.40.50.150:FF:000022">
    <property type="entry name" value="Ribosomal RNA small subunit methyltransferase B"/>
    <property type="match status" value="1"/>
</dbReference>
<feature type="binding site" evidence="14">
    <location>
        <begin position="263"/>
        <end position="269"/>
    </location>
    <ligand>
        <name>S-adenosyl-L-methionine</name>
        <dbReference type="ChEBI" id="CHEBI:59789"/>
    </ligand>
</feature>
<organism evidence="16 17">
    <name type="scientific">Malonomonas rubra DSM 5091</name>
    <dbReference type="NCBI Taxonomy" id="1122189"/>
    <lineage>
        <taxon>Bacteria</taxon>
        <taxon>Pseudomonadati</taxon>
        <taxon>Thermodesulfobacteriota</taxon>
        <taxon>Desulfuromonadia</taxon>
        <taxon>Desulfuromonadales</taxon>
        <taxon>Geopsychrobacteraceae</taxon>
        <taxon>Malonomonas</taxon>
    </lineage>
</organism>
<dbReference type="Gene3D" id="3.40.50.150">
    <property type="entry name" value="Vaccinia Virus protein VP39"/>
    <property type="match status" value="1"/>
</dbReference>
<dbReference type="Pfam" id="PF22458">
    <property type="entry name" value="RsmF-B_ferredox"/>
    <property type="match status" value="1"/>
</dbReference>
<comment type="catalytic activity">
    <reaction evidence="13">
        <text>cytidine(967) in 16S rRNA + S-adenosyl-L-methionine = 5-methylcytidine(967) in 16S rRNA + S-adenosyl-L-homocysteine + H(+)</text>
        <dbReference type="Rhea" id="RHEA:42748"/>
        <dbReference type="Rhea" id="RHEA-COMP:10219"/>
        <dbReference type="Rhea" id="RHEA-COMP:10220"/>
        <dbReference type="ChEBI" id="CHEBI:15378"/>
        <dbReference type="ChEBI" id="CHEBI:57856"/>
        <dbReference type="ChEBI" id="CHEBI:59789"/>
        <dbReference type="ChEBI" id="CHEBI:74483"/>
        <dbReference type="ChEBI" id="CHEBI:82748"/>
        <dbReference type="EC" id="2.1.1.176"/>
    </reaction>
</comment>
<accession>A0A1M6HMI3</accession>
<dbReference type="NCBIfam" id="TIGR00563">
    <property type="entry name" value="rsmB"/>
    <property type="match status" value="1"/>
</dbReference>
<evidence type="ECO:0000256" key="14">
    <source>
        <dbReference type="PROSITE-ProRule" id="PRU01023"/>
    </source>
</evidence>
<dbReference type="SUPFAM" id="SSF48013">
    <property type="entry name" value="NusB-like"/>
    <property type="match status" value="1"/>
</dbReference>
<feature type="active site" description="Nucleophile" evidence="14">
    <location>
        <position position="386"/>
    </location>
</feature>
<evidence type="ECO:0000256" key="7">
    <source>
        <dbReference type="ARBA" id="ARBA00022603"/>
    </source>
</evidence>
<feature type="binding site" evidence="14">
    <location>
        <position position="287"/>
    </location>
    <ligand>
        <name>S-adenosyl-L-methionine</name>
        <dbReference type="ChEBI" id="CHEBI:59789"/>
    </ligand>
</feature>
<evidence type="ECO:0000256" key="4">
    <source>
        <dbReference type="ARBA" id="ARBA00012140"/>
    </source>
</evidence>
<dbReference type="OrthoDB" id="9810297at2"/>
<dbReference type="PANTHER" id="PTHR22807:SF53">
    <property type="entry name" value="RIBOSOMAL RNA SMALL SUBUNIT METHYLTRANSFERASE B-RELATED"/>
    <property type="match status" value="1"/>
</dbReference>
<proteinExistence type="inferred from homology"/>
<dbReference type="GO" id="GO:0003723">
    <property type="term" value="F:RNA binding"/>
    <property type="evidence" value="ECO:0007669"/>
    <property type="project" value="UniProtKB-UniRule"/>
</dbReference>
<feature type="binding site" evidence="14">
    <location>
        <position position="333"/>
    </location>
    <ligand>
        <name>S-adenosyl-L-methionine</name>
        <dbReference type="ChEBI" id="CHEBI:59789"/>
    </ligand>
</feature>
<dbReference type="PRINTS" id="PR02008">
    <property type="entry name" value="RCMTFAMILY"/>
</dbReference>
<evidence type="ECO:0000259" key="15">
    <source>
        <dbReference type="PROSITE" id="PS51686"/>
    </source>
</evidence>
<evidence type="ECO:0000313" key="16">
    <source>
        <dbReference type="EMBL" id="SHJ23314.1"/>
    </source>
</evidence>
<gene>
    <name evidence="16" type="ORF">SAMN02745165_01885</name>
</gene>
<dbReference type="EC" id="2.1.1.176" evidence="4"/>
<evidence type="ECO:0000256" key="12">
    <source>
        <dbReference type="ARBA" id="ARBA00031088"/>
    </source>
</evidence>
<protein>
    <recommendedName>
        <fullName evidence="4">16S rRNA (cytosine(967)-C(5))-methyltransferase</fullName>
        <ecNumber evidence="4">2.1.1.176</ecNumber>
    </recommendedName>
    <alternativeName>
        <fullName evidence="11">16S rRNA m5C967 methyltransferase</fullName>
    </alternativeName>
    <alternativeName>
        <fullName evidence="12">rRNA (cytosine-C(5)-)-methyltransferase RsmB</fullName>
    </alternativeName>
</protein>
<dbReference type="InterPro" id="IPR004573">
    <property type="entry name" value="rRNA_ssu_MeTfrase_B"/>
</dbReference>
<dbReference type="Pfam" id="PF01029">
    <property type="entry name" value="NusB"/>
    <property type="match status" value="1"/>
</dbReference>
<dbReference type="InterPro" id="IPR035926">
    <property type="entry name" value="NusB-like_sf"/>
</dbReference>
<keyword evidence="8 14" id="KW-0808">Transferase</keyword>
<dbReference type="STRING" id="1122189.SAMN02745165_01885"/>
<dbReference type="RefSeq" id="WP_072908178.1">
    <property type="nucleotide sequence ID" value="NZ_FQZT01000005.1"/>
</dbReference>
<dbReference type="GO" id="GO:0006355">
    <property type="term" value="P:regulation of DNA-templated transcription"/>
    <property type="evidence" value="ECO:0007669"/>
    <property type="project" value="InterPro"/>
</dbReference>
<feature type="binding site" evidence="14">
    <location>
        <position position="314"/>
    </location>
    <ligand>
        <name>S-adenosyl-L-methionine</name>
        <dbReference type="ChEBI" id="CHEBI:59789"/>
    </ligand>
</feature>
<dbReference type="InterPro" id="IPR001678">
    <property type="entry name" value="MeTrfase_RsmB-F_NOP2_dom"/>
</dbReference>
<dbReference type="Pfam" id="PF01189">
    <property type="entry name" value="Methyltr_RsmB-F"/>
    <property type="match status" value="1"/>
</dbReference>
<comment type="similarity">
    <text evidence="3 14">Belongs to the class I-like SAM-binding methyltransferase superfamily. RsmB/NOP family.</text>
</comment>
<reference evidence="16 17" key="1">
    <citation type="submission" date="2016-11" db="EMBL/GenBank/DDBJ databases">
        <authorList>
            <person name="Jaros S."/>
            <person name="Januszkiewicz K."/>
            <person name="Wedrychowicz H."/>
        </authorList>
    </citation>
    <scope>NUCLEOTIDE SEQUENCE [LARGE SCALE GENOMIC DNA]</scope>
    <source>
        <strain evidence="16 17">DSM 5091</strain>
    </source>
</reference>
<comment type="subcellular location">
    <subcellularLocation>
        <location evidence="2">Cytoplasm</location>
    </subcellularLocation>
</comment>
<keyword evidence="5" id="KW-0963">Cytoplasm</keyword>
<keyword evidence="10 14" id="KW-0694">RNA-binding</keyword>
<evidence type="ECO:0000256" key="2">
    <source>
        <dbReference type="ARBA" id="ARBA00004496"/>
    </source>
</evidence>
<dbReference type="Gene3D" id="3.30.70.1170">
    <property type="entry name" value="Sun protein, domain 3"/>
    <property type="match status" value="1"/>
</dbReference>
<dbReference type="AlphaFoldDB" id="A0A1M6HMI3"/>
<dbReference type="GO" id="GO:0005737">
    <property type="term" value="C:cytoplasm"/>
    <property type="evidence" value="ECO:0007669"/>
    <property type="project" value="UniProtKB-SubCell"/>
</dbReference>
<dbReference type="InterPro" id="IPR006027">
    <property type="entry name" value="NusB_RsmB_TIM44"/>
</dbReference>
<dbReference type="GO" id="GO:0008649">
    <property type="term" value="F:rRNA methyltransferase activity"/>
    <property type="evidence" value="ECO:0007669"/>
    <property type="project" value="InterPro"/>
</dbReference>
<feature type="domain" description="SAM-dependent MTase RsmB/NOP-type" evidence="15">
    <location>
        <begin position="174"/>
        <end position="451"/>
    </location>
</feature>
<keyword evidence="9 14" id="KW-0949">S-adenosyl-L-methionine</keyword>
<sequence length="452" mass="50750">MSSTPDDSPRRAAYEILLRVDEGAFADLVLDTVLTRSRLDGRDRGLVTELVYGVLRLRGRIDFALEQFCKQPLKRLQPEVLRLLRLGAYQLLELDRVPAHAAVGTSVELARELGHPQATGFINGVLRSLERGKEQIDWPQPENIRRYLQHVCSMPVWLTKELMRLLPNAEARALGEALALPAPHSLRVNTLKTDRAALLEQLAEAGHQARACRFAPEGIIIEKRGEGPLPGNVEGHYQVQDEASMLMAHLLDAQPGQRILDCCAAPGGKTTHIAALTENRAEIVALEKYPQRVELIEQGAKRLGCEMITAKEWDLTEPPQFLEEHSFDRILLDAPCSGLGVLRRNPESRWSKSAVNIRELAELQRELLFNAAPLVKPGGRLLYSLCSFSQLETDGVVAEFLEAHPQFELEDLRETCPSDWAELFTEKGTLRSYPHRHDDMDAFFAARFVRSQ</sequence>
<dbReference type="InterPro" id="IPR018314">
    <property type="entry name" value="RsmB/NOL1/NOP2-like_CS"/>
</dbReference>
<evidence type="ECO:0000256" key="11">
    <source>
        <dbReference type="ARBA" id="ARBA00030399"/>
    </source>
</evidence>
<evidence type="ECO:0000256" key="6">
    <source>
        <dbReference type="ARBA" id="ARBA00022552"/>
    </source>
</evidence>
<evidence type="ECO:0000256" key="5">
    <source>
        <dbReference type="ARBA" id="ARBA00022490"/>
    </source>
</evidence>
<dbReference type="InterPro" id="IPR054728">
    <property type="entry name" value="RsmB-like_ferredoxin"/>
</dbReference>
<dbReference type="InterPro" id="IPR049560">
    <property type="entry name" value="MeTrfase_RsmB-F_NOP2_cat"/>
</dbReference>
<evidence type="ECO:0000256" key="13">
    <source>
        <dbReference type="ARBA" id="ARBA00047283"/>
    </source>
</evidence>
<comment type="function">
    <text evidence="1">Specifically methylates the cytosine at position 967 (m5C967) of 16S rRNA.</text>
</comment>
<dbReference type="PANTHER" id="PTHR22807">
    <property type="entry name" value="NOP2 YEAST -RELATED NOL1/NOP2/FMU SUN DOMAIN-CONTAINING"/>
    <property type="match status" value="1"/>
</dbReference>
<dbReference type="InterPro" id="IPR023267">
    <property type="entry name" value="RCMT"/>
</dbReference>
<dbReference type="PROSITE" id="PS51686">
    <property type="entry name" value="SAM_MT_RSMB_NOP"/>
    <property type="match status" value="1"/>
</dbReference>
<evidence type="ECO:0000256" key="1">
    <source>
        <dbReference type="ARBA" id="ARBA00002724"/>
    </source>
</evidence>
<keyword evidence="17" id="KW-1185">Reference proteome</keyword>
<dbReference type="Proteomes" id="UP000184171">
    <property type="component" value="Unassembled WGS sequence"/>
</dbReference>
<evidence type="ECO:0000256" key="3">
    <source>
        <dbReference type="ARBA" id="ARBA00007494"/>
    </source>
</evidence>
<name>A0A1M6HMI3_MALRU</name>
<keyword evidence="7 14" id="KW-0489">Methyltransferase</keyword>
<dbReference type="CDD" id="cd02440">
    <property type="entry name" value="AdoMet_MTases"/>
    <property type="match status" value="1"/>
</dbReference>
<evidence type="ECO:0000313" key="17">
    <source>
        <dbReference type="Proteomes" id="UP000184171"/>
    </source>
</evidence>
<dbReference type="EMBL" id="FQZT01000005">
    <property type="protein sequence ID" value="SHJ23314.1"/>
    <property type="molecule type" value="Genomic_DNA"/>
</dbReference>
<dbReference type="PROSITE" id="PS01153">
    <property type="entry name" value="NOL1_NOP2_SUN"/>
    <property type="match status" value="1"/>
</dbReference>
<evidence type="ECO:0000256" key="8">
    <source>
        <dbReference type="ARBA" id="ARBA00022679"/>
    </source>
</evidence>
<evidence type="ECO:0000256" key="9">
    <source>
        <dbReference type="ARBA" id="ARBA00022691"/>
    </source>
</evidence>